<dbReference type="PANTHER" id="PTHR24216:SF65">
    <property type="entry name" value="PAXILLIN-LIKE PROTEIN 1"/>
    <property type="match status" value="1"/>
</dbReference>
<feature type="region of interest" description="Disordered" evidence="1">
    <location>
        <begin position="1"/>
        <end position="20"/>
    </location>
</feature>
<reference evidence="2" key="1">
    <citation type="submission" date="2020-07" db="EMBL/GenBank/DDBJ databases">
        <authorList>
            <person name="Nieuwenhuis M."/>
            <person name="Van De Peppel L.J.J."/>
        </authorList>
    </citation>
    <scope>NUCLEOTIDE SEQUENCE</scope>
    <source>
        <strain evidence="2">AP01</strain>
        <tissue evidence="2">Mycelium</tissue>
    </source>
</reference>
<feature type="non-terminal residue" evidence="2">
    <location>
        <position position="981"/>
    </location>
</feature>
<feature type="region of interest" description="Disordered" evidence="1">
    <location>
        <begin position="445"/>
        <end position="480"/>
    </location>
</feature>
<feature type="compositionally biased region" description="Low complexity" evidence="1">
    <location>
        <begin position="822"/>
        <end position="833"/>
    </location>
</feature>
<feature type="compositionally biased region" description="Pro residues" evidence="1">
    <location>
        <begin position="242"/>
        <end position="251"/>
    </location>
</feature>
<evidence type="ECO:0000256" key="1">
    <source>
        <dbReference type="SAM" id="MobiDB-lite"/>
    </source>
</evidence>
<dbReference type="EMBL" id="JABCKV010000603">
    <property type="protein sequence ID" value="KAG5640617.1"/>
    <property type="molecule type" value="Genomic_DNA"/>
</dbReference>
<accession>A0A9P7G507</accession>
<feature type="compositionally biased region" description="Low complexity" evidence="1">
    <location>
        <begin position="705"/>
        <end position="727"/>
    </location>
</feature>
<feature type="compositionally biased region" description="Acidic residues" evidence="1">
    <location>
        <begin position="835"/>
        <end position="847"/>
    </location>
</feature>
<gene>
    <name evidence="2" type="ORF">DXG03_007903</name>
</gene>
<feature type="compositionally biased region" description="Gly residues" evidence="1">
    <location>
        <begin position="911"/>
        <end position="920"/>
    </location>
</feature>
<proteinExistence type="predicted"/>
<feature type="region of interest" description="Disordered" evidence="1">
    <location>
        <begin position="31"/>
        <end position="166"/>
    </location>
</feature>
<dbReference type="AlphaFoldDB" id="A0A9P7G507"/>
<dbReference type="Proteomes" id="UP000775547">
    <property type="component" value="Unassembled WGS sequence"/>
</dbReference>
<feature type="compositionally biased region" description="Basic and acidic residues" evidence="1">
    <location>
        <begin position="132"/>
        <end position="154"/>
    </location>
</feature>
<name>A0A9P7G507_9AGAR</name>
<feature type="compositionally biased region" description="Polar residues" evidence="1">
    <location>
        <begin position="695"/>
        <end position="704"/>
    </location>
</feature>
<keyword evidence="3" id="KW-1185">Reference proteome</keyword>
<comment type="caution">
    <text evidence="2">The sequence shown here is derived from an EMBL/GenBank/DDBJ whole genome shotgun (WGS) entry which is preliminary data.</text>
</comment>
<feature type="compositionally biased region" description="Low complexity" evidence="1">
    <location>
        <begin position="759"/>
        <end position="779"/>
    </location>
</feature>
<dbReference type="PANTHER" id="PTHR24216">
    <property type="entry name" value="PAXILLIN-RELATED"/>
    <property type="match status" value="1"/>
</dbReference>
<feature type="compositionally biased region" description="Basic and acidic residues" evidence="1">
    <location>
        <begin position="48"/>
        <end position="58"/>
    </location>
</feature>
<feature type="compositionally biased region" description="Polar residues" evidence="1">
    <location>
        <begin position="1"/>
        <end position="14"/>
    </location>
</feature>
<feature type="region of interest" description="Disordered" evidence="1">
    <location>
        <begin position="540"/>
        <end position="591"/>
    </location>
</feature>
<feature type="region of interest" description="Disordered" evidence="1">
    <location>
        <begin position="859"/>
        <end position="981"/>
    </location>
</feature>
<feature type="compositionally biased region" description="Basic and acidic residues" evidence="1">
    <location>
        <begin position="86"/>
        <end position="109"/>
    </location>
</feature>
<evidence type="ECO:0000313" key="2">
    <source>
        <dbReference type="EMBL" id="KAG5640617.1"/>
    </source>
</evidence>
<evidence type="ECO:0000313" key="3">
    <source>
        <dbReference type="Proteomes" id="UP000775547"/>
    </source>
</evidence>
<feature type="region of interest" description="Disordered" evidence="1">
    <location>
        <begin position="204"/>
        <end position="317"/>
    </location>
</feature>
<feature type="compositionally biased region" description="Low complexity" evidence="1">
    <location>
        <begin position="458"/>
        <end position="467"/>
    </location>
</feature>
<reference evidence="2" key="2">
    <citation type="submission" date="2021-10" db="EMBL/GenBank/DDBJ databases">
        <title>Phylogenomics reveals ancestral predisposition of the termite-cultivated fungus Termitomyces towards a domesticated lifestyle.</title>
        <authorList>
            <person name="Auxier B."/>
            <person name="Grum-Grzhimaylo A."/>
            <person name="Cardenas M.E."/>
            <person name="Lodge J.D."/>
            <person name="Laessoe T."/>
            <person name="Pedersen O."/>
            <person name="Smith M.E."/>
            <person name="Kuyper T.W."/>
            <person name="Franco-Molano E.A."/>
            <person name="Baroni T.J."/>
            <person name="Aanen D.K."/>
        </authorList>
    </citation>
    <scope>NUCLEOTIDE SEQUENCE</scope>
    <source>
        <strain evidence="2">AP01</strain>
        <tissue evidence="2">Mycelium</tissue>
    </source>
</reference>
<feature type="compositionally biased region" description="Low complexity" evidence="1">
    <location>
        <begin position="208"/>
        <end position="241"/>
    </location>
</feature>
<feature type="compositionally biased region" description="Polar residues" evidence="1">
    <location>
        <begin position="935"/>
        <end position="962"/>
    </location>
</feature>
<dbReference type="OrthoDB" id="2554322at2759"/>
<organism evidence="2 3">
    <name type="scientific">Asterophora parasitica</name>
    <dbReference type="NCBI Taxonomy" id="117018"/>
    <lineage>
        <taxon>Eukaryota</taxon>
        <taxon>Fungi</taxon>
        <taxon>Dikarya</taxon>
        <taxon>Basidiomycota</taxon>
        <taxon>Agaricomycotina</taxon>
        <taxon>Agaricomycetes</taxon>
        <taxon>Agaricomycetidae</taxon>
        <taxon>Agaricales</taxon>
        <taxon>Tricholomatineae</taxon>
        <taxon>Lyophyllaceae</taxon>
        <taxon>Asterophora</taxon>
    </lineage>
</organism>
<sequence>MNNKRMSSPHAPTTGTGGTWFFRAASSSYAQRGSTSDVSLPMQVQPHTPEKYQQRGEEQQTPSAKLVKRKSLGFVQLRRGFGVGGHGDDAAEKEREREQKEKKERENERYAGLGLGRVGAGEKQNDVFLADTARDPDPTGGRRSEEKEKEKDGTRSFMGSVRRLSLVGRHKRTKSGVSLSNVAARLDVVGLGVGLRDETVTPTPKSVAAAHASTNAAAAAQLQTPTKPTTQTGTHGLLPPIELQPPSPPRLRPSQKRPQSNAGNNVPLERMLSPISSTSTIASTASAPPASPTSSPSPARRTPLGSPQAASLGRSTIGPVAVEGPGIVYNGIPGAMRRSSLGDLKIPERISQAQVGLRKDMERVREFAAGVERMSLSLTSYDSILIVFSFFAELKELQLTYDGLVAEVQAILDAHAHAHAQQHQQPQQSRATSPSFFANLARPLSRHRSNTNPPPPSASTTSLARTLGSNQPSSAPPHDINTSNLQLAYKQLASAYYTIKSKYRISWECAELLIDLGSGTTGGERGPPSSISAPLMASAVTSPLDTGTRRSTGRERAITLGGEDSKPPTPVPGQMPSSMSTPMHGKAGWRASTGKHDLSQRQLVLLKEILNGDAVGTGEEDRSISIPEEPVSVNREWRWGKDAMSSTITLPSEDSSAAGDNAGDRGERDAKLKKKRRASRLGMTGLRDMLRSLKRSQTTVIDNGSSSSMPNPTPMSSTSLSTTDNSSMDGHRYPHARIPTTQRRRAKTSSGPDSVRVGRPTSPYSPSSLSSKPSPRRPSLASIFRLGHKAKPASPELPPELRGFNHYHNNNSRARVEQGPPRSRSASRQESSSTGEDEEDWDRMDDASDVDAAARVLGIASATDLSATVRGKGKKGYSPYLQDAYTPSLPSLPGRSLTPKRSANGSQSSIWGGGGEGSGSGTPPHPPLPQHARTTRLSNVEENAIGGSQYSRPPQPRASSRGSYYRTGGASPRMPVLKSGS</sequence>
<protein>
    <submittedName>
        <fullName evidence="2">Uncharacterized protein</fullName>
    </submittedName>
</protein>
<feature type="compositionally biased region" description="Low complexity" evidence="1">
    <location>
        <begin position="273"/>
        <end position="303"/>
    </location>
</feature>
<feature type="compositionally biased region" description="Polar residues" evidence="1">
    <location>
        <begin position="645"/>
        <end position="655"/>
    </location>
</feature>
<feature type="region of interest" description="Disordered" evidence="1">
    <location>
        <begin position="645"/>
        <end position="847"/>
    </location>
</feature>